<evidence type="ECO:0000313" key="8">
    <source>
        <dbReference type="EMBL" id="GER56471.1"/>
    </source>
</evidence>
<keyword evidence="5" id="KW-0539">Nucleus</keyword>
<dbReference type="InterPro" id="IPR003657">
    <property type="entry name" value="WRKY_dom"/>
</dbReference>
<keyword evidence="4" id="KW-0804">Transcription</keyword>
<dbReference type="Gene3D" id="2.20.25.80">
    <property type="entry name" value="WRKY domain"/>
    <property type="match status" value="1"/>
</dbReference>
<dbReference type="SUPFAM" id="SSF118290">
    <property type="entry name" value="WRKY DNA-binding domain"/>
    <property type="match status" value="1"/>
</dbReference>
<gene>
    <name evidence="8" type="ORF">STAS_34200</name>
</gene>
<dbReference type="AlphaFoldDB" id="A0A5A7RH43"/>
<keyword evidence="3 8" id="KW-0238">DNA-binding</keyword>
<dbReference type="EMBL" id="BKCP01012736">
    <property type="protein sequence ID" value="GER56471.1"/>
    <property type="molecule type" value="Genomic_DNA"/>
</dbReference>
<sequence length="157" mass="17328">MAMMKENTINSLSIRLLTGAGDIIGRCSSSKGCPARKQVERSRLDLTTLLISYACDHNHPNTTRNYHQQPPDIKPSSPLSEEFGSQPDIEPAFAELAGELGWLCHVGSTLMEGTTTLVGPMWAHTDVTHFVPIREEDKLLFRDLCDLADSAMLSRTT</sequence>
<dbReference type="Proteomes" id="UP000325081">
    <property type="component" value="Unassembled WGS sequence"/>
</dbReference>
<reference evidence="9" key="1">
    <citation type="journal article" date="2019" name="Curr. Biol.">
        <title>Genome Sequence of Striga asiatica Provides Insight into the Evolution of Plant Parasitism.</title>
        <authorList>
            <person name="Yoshida S."/>
            <person name="Kim S."/>
            <person name="Wafula E.K."/>
            <person name="Tanskanen J."/>
            <person name="Kim Y.M."/>
            <person name="Honaas L."/>
            <person name="Yang Z."/>
            <person name="Spallek T."/>
            <person name="Conn C.E."/>
            <person name="Ichihashi Y."/>
            <person name="Cheong K."/>
            <person name="Cui S."/>
            <person name="Der J.P."/>
            <person name="Gundlach H."/>
            <person name="Jiao Y."/>
            <person name="Hori C."/>
            <person name="Ishida J.K."/>
            <person name="Kasahara H."/>
            <person name="Kiba T."/>
            <person name="Kim M.S."/>
            <person name="Koo N."/>
            <person name="Laohavisit A."/>
            <person name="Lee Y.H."/>
            <person name="Lumba S."/>
            <person name="McCourt P."/>
            <person name="Mortimer J.C."/>
            <person name="Mutuku J.M."/>
            <person name="Nomura T."/>
            <person name="Sasaki-Sekimoto Y."/>
            <person name="Seto Y."/>
            <person name="Wang Y."/>
            <person name="Wakatake T."/>
            <person name="Sakakibara H."/>
            <person name="Demura T."/>
            <person name="Yamaguchi S."/>
            <person name="Yoneyama K."/>
            <person name="Manabe R.I."/>
            <person name="Nelson D.C."/>
            <person name="Schulman A.H."/>
            <person name="Timko M.P."/>
            <person name="dePamphilis C.W."/>
            <person name="Choi D."/>
            <person name="Shirasu K."/>
        </authorList>
    </citation>
    <scope>NUCLEOTIDE SEQUENCE [LARGE SCALE GENOMIC DNA]</scope>
    <source>
        <strain evidence="9">cv. UVA1</strain>
    </source>
</reference>
<dbReference type="InterPro" id="IPR036576">
    <property type="entry name" value="WRKY_dom_sf"/>
</dbReference>
<feature type="domain" description="WRKY" evidence="7">
    <location>
        <begin position="26"/>
        <end position="62"/>
    </location>
</feature>
<dbReference type="PANTHER" id="PTHR32096:SF19">
    <property type="entry name" value="OS01G0750100 PROTEIN"/>
    <property type="match status" value="1"/>
</dbReference>
<proteinExistence type="predicted"/>
<dbReference type="PANTHER" id="PTHR32096">
    <property type="entry name" value="WRKY TRANSCRIPTION FACTOR 30-RELATED-RELATED"/>
    <property type="match status" value="1"/>
</dbReference>
<comment type="caution">
    <text evidence="8">The sequence shown here is derived from an EMBL/GenBank/DDBJ whole genome shotgun (WGS) entry which is preliminary data.</text>
</comment>
<evidence type="ECO:0000256" key="3">
    <source>
        <dbReference type="ARBA" id="ARBA00023125"/>
    </source>
</evidence>
<evidence type="ECO:0000256" key="4">
    <source>
        <dbReference type="ARBA" id="ARBA00023163"/>
    </source>
</evidence>
<feature type="region of interest" description="Disordered" evidence="6">
    <location>
        <begin position="61"/>
        <end position="85"/>
    </location>
</feature>
<evidence type="ECO:0000256" key="6">
    <source>
        <dbReference type="SAM" id="MobiDB-lite"/>
    </source>
</evidence>
<evidence type="ECO:0000256" key="2">
    <source>
        <dbReference type="ARBA" id="ARBA00023015"/>
    </source>
</evidence>
<evidence type="ECO:0000313" key="9">
    <source>
        <dbReference type="Proteomes" id="UP000325081"/>
    </source>
</evidence>
<keyword evidence="2" id="KW-0805">Transcription regulation</keyword>
<dbReference type="GO" id="GO:0003700">
    <property type="term" value="F:DNA-binding transcription factor activity"/>
    <property type="evidence" value="ECO:0007669"/>
    <property type="project" value="InterPro"/>
</dbReference>
<dbReference type="GO" id="GO:0005634">
    <property type="term" value="C:nucleus"/>
    <property type="evidence" value="ECO:0007669"/>
    <property type="project" value="UniProtKB-SubCell"/>
</dbReference>
<dbReference type="PROSITE" id="PS50811">
    <property type="entry name" value="WRKY"/>
    <property type="match status" value="1"/>
</dbReference>
<dbReference type="Pfam" id="PF03106">
    <property type="entry name" value="WRKY"/>
    <property type="match status" value="1"/>
</dbReference>
<keyword evidence="9" id="KW-1185">Reference proteome</keyword>
<evidence type="ECO:0000259" key="7">
    <source>
        <dbReference type="PROSITE" id="PS50811"/>
    </source>
</evidence>
<dbReference type="InterPro" id="IPR044810">
    <property type="entry name" value="WRKY_plant"/>
</dbReference>
<accession>A0A5A7RH43</accession>
<evidence type="ECO:0000256" key="5">
    <source>
        <dbReference type="ARBA" id="ARBA00023242"/>
    </source>
</evidence>
<evidence type="ECO:0000256" key="1">
    <source>
        <dbReference type="ARBA" id="ARBA00004123"/>
    </source>
</evidence>
<comment type="subcellular location">
    <subcellularLocation>
        <location evidence="1">Nucleus</location>
    </subcellularLocation>
</comment>
<protein>
    <submittedName>
        <fullName evidence="8">WRKY DNA-binding protein 69</fullName>
    </submittedName>
</protein>
<organism evidence="8 9">
    <name type="scientific">Striga asiatica</name>
    <name type="common">Asiatic witchweed</name>
    <name type="synonym">Buchnera asiatica</name>
    <dbReference type="NCBI Taxonomy" id="4170"/>
    <lineage>
        <taxon>Eukaryota</taxon>
        <taxon>Viridiplantae</taxon>
        <taxon>Streptophyta</taxon>
        <taxon>Embryophyta</taxon>
        <taxon>Tracheophyta</taxon>
        <taxon>Spermatophyta</taxon>
        <taxon>Magnoliopsida</taxon>
        <taxon>eudicotyledons</taxon>
        <taxon>Gunneridae</taxon>
        <taxon>Pentapetalae</taxon>
        <taxon>asterids</taxon>
        <taxon>lamiids</taxon>
        <taxon>Lamiales</taxon>
        <taxon>Orobanchaceae</taxon>
        <taxon>Buchnereae</taxon>
        <taxon>Striga</taxon>
    </lineage>
</organism>
<dbReference type="GO" id="GO:0000976">
    <property type="term" value="F:transcription cis-regulatory region binding"/>
    <property type="evidence" value="ECO:0007669"/>
    <property type="project" value="TreeGrafter"/>
</dbReference>
<name>A0A5A7RH43_STRAF</name>
<dbReference type="OrthoDB" id="773436at2759"/>
<dbReference type="SMART" id="SM00774">
    <property type="entry name" value="WRKY"/>
    <property type="match status" value="1"/>
</dbReference>